<sequence length="452" mass="50231">MVKRVYEQGFLDILVDPVCGIVRELGEVPLPEEVPDSFHCVVASVSDPRQFSVWLADKIAGASGFGEVSELWAPAVGEAAERYCGNNIPTDLLRASPEELAAAGRSFLDPLEFPAFDESLFTERFPYQRYDPAAPILWARATDGEGEEILVPGSRVYLNWNQGSRRHEPRTHHIAYAGIAAGPSKDFAELAAFRECVERDVTTAWWSLGLPAQAIDPATVPGMDALRAQAPDFDIDILFLPNPEGMPVFAALVYHRGLRIPGAGFSCHGDPASGVWKALSEAFQVWISMHGVLEADGTGYRSVAEGLLSAKAYFPHQPDRRYLELAGERWENVRDLACQAQLWLDERLHPHLDRFRPAGERIALSEVPAVDMAQAWRSYRGTPSNRVATVDVTTKDIRLAGLHVARVLCPRLLPNFPSAFPVARSPRWKEHWHFHHPGNEDMRISALPLPHM</sequence>
<dbReference type="EMBL" id="JAKGSI010000007">
    <property type="protein sequence ID" value="MCF4007760.1"/>
    <property type="molecule type" value="Genomic_DNA"/>
</dbReference>
<reference evidence="2" key="1">
    <citation type="submission" date="2022-01" db="EMBL/GenBank/DDBJ databases">
        <title>Corynebacterium sp. nov isolated from isolated from the feces of the greater white-fronted geese (Anser albifrons) at Poyang Lake, PR China.</title>
        <authorList>
            <person name="Liu Q."/>
        </authorList>
    </citation>
    <scope>NUCLEOTIDE SEQUENCE</scope>
    <source>
        <strain evidence="2">JCM 32435</strain>
    </source>
</reference>
<dbReference type="Gene3D" id="3.30.1330.230">
    <property type="match status" value="1"/>
</dbReference>
<dbReference type="InterPro" id="IPR003776">
    <property type="entry name" value="YcaO-like_dom"/>
</dbReference>
<dbReference type="Gene3D" id="3.30.40.250">
    <property type="match status" value="1"/>
</dbReference>
<gene>
    <name evidence="2" type="ORF">L1O03_11350</name>
</gene>
<name>A0A9X1TYW4_9CORY</name>
<evidence type="ECO:0000313" key="2">
    <source>
        <dbReference type="EMBL" id="MCF4007760.1"/>
    </source>
</evidence>
<dbReference type="Gene3D" id="3.30.160.660">
    <property type="match status" value="1"/>
</dbReference>
<accession>A0A9X1TYW4</accession>
<dbReference type="Proteomes" id="UP001139336">
    <property type="component" value="Unassembled WGS sequence"/>
</dbReference>
<feature type="domain" description="YcaO" evidence="1">
    <location>
        <begin position="62"/>
        <end position="452"/>
    </location>
</feature>
<dbReference type="AlphaFoldDB" id="A0A9X1TYW4"/>
<dbReference type="PANTHER" id="PTHR37809">
    <property type="entry name" value="RIBOSOMAL PROTEIN S12 METHYLTHIOTRANSFERASE ACCESSORY FACTOR YCAO"/>
    <property type="match status" value="1"/>
</dbReference>
<dbReference type="RefSeq" id="WP_236120087.1">
    <property type="nucleotide sequence ID" value="NZ_JAKGSI010000007.1"/>
</dbReference>
<evidence type="ECO:0000313" key="3">
    <source>
        <dbReference type="Proteomes" id="UP001139336"/>
    </source>
</evidence>
<dbReference type="Pfam" id="PF02624">
    <property type="entry name" value="YcaO"/>
    <property type="match status" value="1"/>
</dbReference>
<keyword evidence="3" id="KW-1185">Reference proteome</keyword>
<evidence type="ECO:0000259" key="1">
    <source>
        <dbReference type="PROSITE" id="PS51664"/>
    </source>
</evidence>
<protein>
    <submittedName>
        <fullName evidence="2">YcaO-like family protein</fullName>
    </submittedName>
</protein>
<dbReference type="PANTHER" id="PTHR37809:SF1">
    <property type="entry name" value="RIBOSOMAL PROTEIN S12 METHYLTHIOTRANSFERASE ACCESSORY FACTOR YCAO"/>
    <property type="match status" value="1"/>
</dbReference>
<dbReference type="PROSITE" id="PS51664">
    <property type="entry name" value="YCAO"/>
    <property type="match status" value="1"/>
</dbReference>
<comment type="caution">
    <text evidence="2">The sequence shown here is derived from an EMBL/GenBank/DDBJ whole genome shotgun (WGS) entry which is preliminary data.</text>
</comment>
<organism evidence="2 3">
    <name type="scientific">Corynebacterium uropygiale</name>
    <dbReference type="NCBI Taxonomy" id="1775911"/>
    <lineage>
        <taxon>Bacteria</taxon>
        <taxon>Bacillati</taxon>
        <taxon>Actinomycetota</taxon>
        <taxon>Actinomycetes</taxon>
        <taxon>Mycobacteriales</taxon>
        <taxon>Corynebacteriaceae</taxon>
        <taxon>Corynebacterium</taxon>
    </lineage>
</organism>
<proteinExistence type="predicted"/>